<dbReference type="InterPro" id="IPR004852">
    <property type="entry name" value="Di-haem_cyt_c_peroxidsae"/>
</dbReference>
<proteinExistence type="predicted"/>
<dbReference type="GO" id="GO:0046872">
    <property type="term" value="F:metal ion binding"/>
    <property type="evidence" value="ECO:0007669"/>
    <property type="project" value="UniProtKB-KW"/>
</dbReference>
<keyword evidence="5" id="KW-0560">Oxidoreductase</keyword>
<dbReference type="SUPFAM" id="SSF46626">
    <property type="entry name" value="Cytochrome c"/>
    <property type="match status" value="2"/>
</dbReference>
<feature type="domain" description="Cytochrome c" evidence="9">
    <location>
        <begin position="41"/>
        <end position="159"/>
    </location>
</feature>
<dbReference type="Proteomes" id="UP000199233">
    <property type="component" value="Unassembled WGS sequence"/>
</dbReference>
<dbReference type="GO" id="GO:0020037">
    <property type="term" value="F:heme binding"/>
    <property type="evidence" value="ECO:0007669"/>
    <property type="project" value="InterPro"/>
</dbReference>
<dbReference type="Gene3D" id="1.10.760.10">
    <property type="entry name" value="Cytochrome c-like domain"/>
    <property type="match status" value="2"/>
</dbReference>
<dbReference type="InterPro" id="IPR051395">
    <property type="entry name" value="Cytochrome_c_Peroxidase/MauG"/>
</dbReference>
<dbReference type="AlphaFoldDB" id="A0A1H9KE03"/>
<keyword evidence="10" id="KW-0575">Peroxidase</keyword>
<dbReference type="Pfam" id="PF03150">
    <property type="entry name" value="CCP_MauG"/>
    <property type="match status" value="1"/>
</dbReference>
<evidence type="ECO:0000256" key="5">
    <source>
        <dbReference type="ARBA" id="ARBA00023002"/>
    </source>
</evidence>
<protein>
    <submittedName>
        <fullName evidence="10">Cytochrome c peroxidase</fullName>
    </submittedName>
</protein>
<evidence type="ECO:0000259" key="9">
    <source>
        <dbReference type="PROSITE" id="PS51007"/>
    </source>
</evidence>
<comment type="subcellular location">
    <subcellularLocation>
        <location evidence="1">Cell envelope</location>
    </subcellularLocation>
</comment>
<evidence type="ECO:0000256" key="3">
    <source>
        <dbReference type="ARBA" id="ARBA00022723"/>
    </source>
</evidence>
<dbReference type="RefSeq" id="WP_218140232.1">
    <property type="nucleotide sequence ID" value="NZ_FOFS01000013.1"/>
</dbReference>
<evidence type="ECO:0000256" key="8">
    <source>
        <dbReference type="SAM" id="SignalP"/>
    </source>
</evidence>
<keyword evidence="4 8" id="KW-0732">Signal</keyword>
<feature type="domain" description="Cytochrome c" evidence="9">
    <location>
        <begin position="216"/>
        <end position="425"/>
    </location>
</feature>
<accession>A0A1H9KE03</accession>
<dbReference type="EMBL" id="FOFS01000013">
    <property type="protein sequence ID" value="SEQ97342.1"/>
    <property type="molecule type" value="Genomic_DNA"/>
</dbReference>
<evidence type="ECO:0000256" key="1">
    <source>
        <dbReference type="ARBA" id="ARBA00004196"/>
    </source>
</evidence>
<dbReference type="PANTHER" id="PTHR30600:SF10">
    <property type="entry name" value="BLL6722 PROTEIN"/>
    <property type="match status" value="1"/>
</dbReference>
<feature type="signal peptide" evidence="8">
    <location>
        <begin position="1"/>
        <end position="24"/>
    </location>
</feature>
<evidence type="ECO:0000256" key="6">
    <source>
        <dbReference type="ARBA" id="ARBA00023004"/>
    </source>
</evidence>
<evidence type="ECO:0000256" key="2">
    <source>
        <dbReference type="ARBA" id="ARBA00022617"/>
    </source>
</evidence>
<evidence type="ECO:0000313" key="11">
    <source>
        <dbReference type="Proteomes" id="UP000199233"/>
    </source>
</evidence>
<dbReference type="GO" id="GO:0009055">
    <property type="term" value="F:electron transfer activity"/>
    <property type="evidence" value="ECO:0007669"/>
    <property type="project" value="InterPro"/>
</dbReference>
<evidence type="ECO:0000256" key="7">
    <source>
        <dbReference type="PROSITE-ProRule" id="PRU00433"/>
    </source>
</evidence>
<dbReference type="PROSITE" id="PS51007">
    <property type="entry name" value="CYTC"/>
    <property type="match status" value="2"/>
</dbReference>
<evidence type="ECO:0000256" key="4">
    <source>
        <dbReference type="ARBA" id="ARBA00022729"/>
    </source>
</evidence>
<dbReference type="STRING" id="489703.SAMN04488038_11364"/>
<gene>
    <name evidence="10" type="ORF">SAMN04488038_11364</name>
</gene>
<reference evidence="10 11" key="1">
    <citation type="submission" date="2016-10" db="EMBL/GenBank/DDBJ databases">
        <authorList>
            <person name="de Groot N.N."/>
        </authorList>
    </citation>
    <scope>NUCLEOTIDE SEQUENCE [LARGE SCALE GENOMIC DNA]</scope>
    <source>
        <strain evidence="10 11">DSM 25927</strain>
    </source>
</reference>
<feature type="chain" id="PRO_5011715188" evidence="8">
    <location>
        <begin position="25"/>
        <end position="447"/>
    </location>
</feature>
<keyword evidence="3 7" id="KW-0479">Metal-binding</keyword>
<dbReference type="GO" id="GO:0004130">
    <property type="term" value="F:cytochrome-c peroxidase activity"/>
    <property type="evidence" value="ECO:0007669"/>
    <property type="project" value="TreeGrafter"/>
</dbReference>
<dbReference type="InterPro" id="IPR036909">
    <property type="entry name" value="Cyt_c-like_dom_sf"/>
</dbReference>
<sequence>MSQGQSRGLGRGRVIVLLAAAMLAACSGGNSGSADSGELSAQAQLGKLLFEDTALSASGQQSCASCHVESRAFAGDDALAVPLGGPNMDLQGIRNTPSIMYASFTPPFHFESDGTPVGGMFRDGRANTLVEQAQGPFLSSFEMANADAAELIARLKTRPYLPQFTALYGSAVLDTPATALQRMALAIAAYESEDPKFHPFSSKYDAWTAGKASLSGDELAGLAIFNDATRGNCAGCHPSTPVSKSVPALFTDFTYDNLGVPRNADLAVNDDAQTLAYVNYNGTDGVHRFYDTGLCGPVRGDLADKTALCGAFKVPTLRNIALTAPYFHNGRFATLQDALRFYVTRDTAPQDWFTLNGDGTVNKFDDLPAADGGQFVVTPHLAGSDLSYLGNVNTSEVPYERHIGQAAHLNSSEITQLLAFLCTLTDGYDPAAPASFAWPAQCPQAQP</sequence>
<dbReference type="GO" id="GO:0030313">
    <property type="term" value="C:cell envelope"/>
    <property type="evidence" value="ECO:0007669"/>
    <property type="project" value="UniProtKB-SubCell"/>
</dbReference>
<evidence type="ECO:0000313" key="10">
    <source>
        <dbReference type="EMBL" id="SEQ97342.1"/>
    </source>
</evidence>
<keyword evidence="2 7" id="KW-0349">Heme</keyword>
<dbReference type="PROSITE" id="PS51257">
    <property type="entry name" value="PROKAR_LIPOPROTEIN"/>
    <property type="match status" value="1"/>
</dbReference>
<dbReference type="PANTHER" id="PTHR30600">
    <property type="entry name" value="CYTOCHROME C PEROXIDASE-RELATED"/>
    <property type="match status" value="1"/>
</dbReference>
<organism evidence="10 11">
    <name type="scientific">Solimonas aquatica</name>
    <dbReference type="NCBI Taxonomy" id="489703"/>
    <lineage>
        <taxon>Bacteria</taxon>
        <taxon>Pseudomonadati</taxon>
        <taxon>Pseudomonadota</taxon>
        <taxon>Gammaproteobacteria</taxon>
        <taxon>Nevskiales</taxon>
        <taxon>Nevskiaceae</taxon>
        <taxon>Solimonas</taxon>
    </lineage>
</organism>
<keyword evidence="6 7" id="KW-0408">Iron</keyword>
<name>A0A1H9KE03_9GAMM</name>
<keyword evidence="11" id="KW-1185">Reference proteome</keyword>
<dbReference type="InterPro" id="IPR009056">
    <property type="entry name" value="Cyt_c-like_dom"/>
</dbReference>